<feature type="transmembrane region" description="Helical" evidence="14">
    <location>
        <begin position="158"/>
        <end position="180"/>
    </location>
</feature>
<evidence type="ECO:0000256" key="9">
    <source>
        <dbReference type="ARBA" id="ARBA00023065"/>
    </source>
</evidence>
<keyword evidence="6" id="KW-0530">Neurotransmitter biosynthesis</keyword>
<dbReference type="OMA" id="NIPGMIV"/>
<dbReference type="PANTHER" id="PTHR45897">
    <property type="entry name" value="HIGH-AFFINITY CHOLINE TRANSPORTER 1"/>
    <property type="match status" value="1"/>
</dbReference>
<keyword evidence="7 14" id="KW-1133">Transmembrane helix</keyword>
<keyword evidence="5" id="KW-0769">Symport</keyword>
<feature type="transmembrane region" description="Helical" evidence="14">
    <location>
        <begin position="127"/>
        <end position="152"/>
    </location>
</feature>
<accession>A0A3P8V0I6</accession>
<comment type="similarity">
    <text evidence="2 13">Belongs to the sodium:solute symporter (SSF) (TC 2.A.21) family.</text>
</comment>
<dbReference type="Gene3D" id="1.20.1730.10">
    <property type="entry name" value="Sodium/glucose cotransporter"/>
    <property type="match status" value="1"/>
</dbReference>
<dbReference type="PROSITE" id="PS50283">
    <property type="entry name" value="NA_SOLUT_SYMP_3"/>
    <property type="match status" value="1"/>
</dbReference>
<name>A0A3P8V0I6_CYNSE</name>
<evidence type="ECO:0000256" key="7">
    <source>
        <dbReference type="ARBA" id="ARBA00022989"/>
    </source>
</evidence>
<keyword evidence="9" id="KW-0406">Ion transport</keyword>
<evidence type="ECO:0000256" key="4">
    <source>
        <dbReference type="ARBA" id="ARBA00022692"/>
    </source>
</evidence>
<evidence type="ECO:0000256" key="10">
    <source>
        <dbReference type="ARBA" id="ARBA00023136"/>
    </source>
</evidence>
<dbReference type="Proteomes" id="UP000265120">
    <property type="component" value="Chromosome 12"/>
</dbReference>
<proteinExistence type="inferred from homology"/>
<keyword evidence="10 14" id="KW-0472">Membrane</keyword>
<protein>
    <submittedName>
        <fullName evidence="15">High-affinity choline transporter 1-like</fullName>
    </submittedName>
</protein>
<feature type="transmembrane region" description="Helical" evidence="14">
    <location>
        <begin position="380"/>
        <end position="399"/>
    </location>
</feature>
<dbReference type="GO" id="GO:0005886">
    <property type="term" value="C:plasma membrane"/>
    <property type="evidence" value="ECO:0007669"/>
    <property type="project" value="TreeGrafter"/>
</dbReference>
<evidence type="ECO:0000256" key="8">
    <source>
        <dbReference type="ARBA" id="ARBA00023053"/>
    </source>
</evidence>
<dbReference type="Ensembl" id="ENSCSET00000006618.1">
    <property type="protein sequence ID" value="ENSCSEP00000006546.1"/>
    <property type="gene ID" value="ENSCSEG00000004241.1"/>
</dbReference>
<evidence type="ECO:0000256" key="1">
    <source>
        <dbReference type="ARBA" id="ARBA00004141"/>
    </source>
</evidence>
<dbReference type="Pfam" id="PF00474">
    <property type="entry name" value="SSF"/>
    <property type="match status" value="1"/>
</dbReference>
<dbReference type="InterPro" id="IPR052244">
    <property type="entry name" value="Choline_transporter"/>
</dbReference>
<dbReference type="InParanoid" id="A0A3P8V0I6"/>
<reference evidence="15 16" key="1">
    <citation type="journal article" date="2014" name="Nat. Genet.">
        <title>Whole-genome sequence of a flatfish provides insights into ZW sex chromosome evolution and adaptation to a benthic lifestyle.</title>
        <authorList>
            <person name="Chen S."/>
            <person name="Zhang G."/>
            <person name="Shao C."/>
            <person name="Huang Q."/>
            <person name="Liu G."/>
            <person name="Zhang P."/>
            <person name="Song W."/>
            <person name="An N."/>
            <person name="Chalopin D."/>
            <person name="Volff J.N."/>
            <person name="Hong Y."/>
            <person name="Li Q."/>
            <person name="Sha Z."/>
            <person name="Zhou H."/>
            <person name="Xie M."/>
            <person name="Yu Q."/>
            <person name="Liu Y."/>
            <person name="Xiang H."/>
            <person name="Wang N."/>
            <person name="Wu K."/>
            <person name="Yang C."/>
            <person name="Zhou Q."/>
            <person name="Liao X."/>
            <person name="Yang L."/>
            <person name="Hu Q."/>
            <person name="Zhang J."/>
            <person name="Meng L."/>
            <person name="Jin L."/>
            <person name="Tian Y."/>
            <person name="Lian J."/>
            <person name="Yang J."/>
            <person name="Miao G."/>
            <person name="Liu S."/>
            <person name="Liang Z."/>
            <person name="Yan F."/>
            <person name="Li Y."/>
            <person name="Sun B."/>
            <person name="Zhang H."/>
            <person name="Zhang J."/>
            <person name="Zhu Y."/>
            <person name="Du M."/>
            <person name="Zhao Y."/>
            <person name="Schartl M."/>
            <person name="Tang Q."/>
            <person name="Wang J."/>
        </authorList>
    </citation>
    <scope>NUCLEOTIDE SEQUENCE</scope>
</reference>
<dbReference type="PANTHER" id="PTHR45897:SF5">
    <property type="entry name" value="HIGH AFFINITY CHOLINE TRANSPORTER 1"/>
    <property type="match status" value="1"/>
</dbReference>
<evidence type="ECO:0000256" key="14">
    <source>
        <dbReference type="SAM" id="Phobius"/>
    </source>
</evidence>
<evidence type="ECO:0000256" key="6">
    <source>
        <dbReference type="ARBA" id="ARBA00022979"/>
    </source>
</evidence>
<evidence type="ECO:0000313" key="15">
    <source>
        <dbReference type="Ensembl" id="ENSCSEP00000006546.1"/>
    </source>
</evidence>
<feature type="transmembrane region" description="Helical" evidence="14">
    <location>
        <begin position="6"/>
        <end position="27"/>
    </location>
</feature>
<evidence type="ECO:0000256" key="11">
    <source>
        <dbReference type="ARBA" id="ARBA00023180"/>
    </source>
</evidence>
<keyword evidence="8" id="KW-0915">Sodium</keyword>
<dbReference type="InterPro" id="IPR001734">
    <property type="entry name" value="Na/solute_symporter"/>
</dbReference>
<feature type="transmembrane region" description="Helical" evidence="14">
    <location>
        <begin position="275"/>
        <end position="299"/>
    </location>
</feature>
<dbReference type="RefSeq" id="XP_008319949.1">
    <property type="nucleotide sequence ID" value="XM_008321727.2"/>
</dbReference>
<sequence length="550" mass="59681">MAVNVPGVIVMVLFYLLVLGTGIWAAFKSRREQKKSGAGEMEMALLGNRKLGWLVGIFTMTATWYGGGTIVGTVESVYTPSLGLTWAATMVLGYSTSFIICGLVFAKPLREQNCVTMLDPFHVKYGKVLTAGMSMFSLLLDILWVPVALIALGGTTSVILGLSYTVSVWISAAVAIIYTLLGGLYSVAYTDIIQLILIFFSSWLCVPFVLMNPSCTDIGQTLMNNTLHAPWVGLLEVKNIWLIFDEFLFFALGTQGYQCFHQRTLAASSFTNAKIMSVVASLLLPILVIPPILLGAGAASTDWNQTTYGSPSPYERGEAALILAITLQHLTPFFISIIGTGCVAAAVMSSADSALISAASVFTSSIYKNILRPKASQREIQWVISVVILVVGLVGTSLTSEEKSILKFLILGYEVAYVVVFPQLFCVLFFNISNGYGAIVGCVVGLVLRLLSGVPSLGLPVVLCFPGCVLEDGVYVQYAPVKTISMLSAMAAIVLFSYLTSVLFNKDLLPERCDVFKVKIQLSPQQLSPVQDSSEDHETEYRGFRFKTKF</sequence>
<dbReference type="CDD" id="cd11474">
    <property type="entry name" value="SLC5sbd_CHT"/>
    <property type="match status" value="1"/>
</dbReference>
<dbReference type="OrthoDB" id="546820at2759"/>
<evidence type="ECO:0000256" key="12">
    <source>
        <dbReference type="ARBA" id="ARBA00023201"/>
    </source>
</evidence>
<feature type="transmembrane region" description="Helical" evidence="14">
    <location>
        <begin position="319"/>
        <end position="347"/>
    </location>
</feature>
<evidence type="ECO:0000256" key="5">
    <source>
        <dbReference type="ARBA" id="ARBA00022847"/>
    </source>
</evidence>
<dbReference type="STRING" id="244447.ENSCSEP00000006546"/>
<dbReference type="AlphaFoldDB" id="A0A3P8V0I6"/>
<evidence type="ECO:0000256" key="13">
    <source>
        <dbReference type="RuleBase" id="RU362091"/>
    </source>
</evidence>
<dbReference type="InterPro" id="IPR018212">
    <property type="entry name" value="Na/solute_symporter_CS"/>
</dbReference>
<dbReference type="InterPro" id="IPR038377">
    <property type="entry name" value="Na/Glc_symporter_sf"/>
</dbReference>
<keyword evidence="16" id="KW-1185">Reference proteome</keyword>
<dbReference type="GO" id="GO:0005307">
    <property type="term" value="F:choline:sodium symporter activity"/>
    <property type="evidence" value="ECO:0007669"/>
    <property type="project" value="TreeGrafter"/>
</dbReference>
<keyword evidence="12" id="KW-0739">Sodium transport</keyword>
<feature type="transmembrane region" description="Helical" evidence="14">
    <location>
        <begin position="84"/>
        <end position="106"/>
    </location>
</feature>
<organism evidence="15 16">
    <name type="scientific">Cynoglossus semilaevis</name>
    <name type="common">Tongue sole</name>
    <dbReference type="NCBI Taxonomy" id="244447"/>
    <lineage>
        <taxon>Eukaryota</taxon>
        <taxon>Metazoa</taxon>
        <taxon>Chordata</taxon>
        <taxon>Craniata</taxon>
        <taxon>Vertebrata</taxon>
        <taxon>Euteleostomi</taxon>
        <taxon>Actinopterygii</taxon>
        <taxon>Neopterygii</taxon>
        <taxon>Teleostei</taxon>
        <taxon>Neoteleostei</taxon>
        <taxon>Acanthomorphata</taxon>
        <taxon>Carangaria</taxon>
        <taxon>Pleuronectiformes</taxon>
        <taxon>Pleuronectoidei</taxon>
        <taxon>Cynoglossidae</taxon>
        <taxon>Cynoglossinae</taxon>
        <taxon>Cynoglossus</taxon>
    </lineage>
</organism>
<reference evidence="15" key="2">
    <citation type="submission" date="2025-08" db="UniProtKB">
        <authorList>
            <consortium name="Ensembl"/>
        </authorList>
    </citation>
    <scope>IDENTIFICATION</scope>
</reference>
<keyword evidence="11" id="KW-0325">Glycoprotein</keyword>
<feature type="transmembrane region" description="Helical" evidence="14">
    <location>
        <begin position="405"/>
        <end position="430"/>
    </location>
</feature>
<feature type="transmembrane region" description="Helical" evidence="14">
    <location>
        <begin position="231"/>
        <end position="254"/>
    </location>
</feature>
<reference evidence="15" key="3">
    <citation type="submission" date="2025-09" db="UniProtKB">
        <authorList>
            <consortium name="Ensembl"/>
        </authorList>
    </citation>
    <scope>IDENTIFICATION</scope>
</reference>
<dbReference type="KEGG" id="csem:103387194"/>
<dbReference type="GO" id="GO:0008292">
    <property type="term" value="P:acetylcholine biosynthetic process"/>
    <property type="evidence" value="ECO:0007669"/>
    <property type="project" value="TreeGrafter"/>
</dbReference>
<evidence type="ECO:0000256" key="2">
    <source>
        <dbReference type="ARBA" id="ARBA00006434"/>
    </source>
</evidence>
<dbReference type="PROSITE" id="PS00456">
    <property type="entry name" value="NA_SOLUT_SYMP_1"/>
    <property type="match status" value="1"/>
</dbReference>
<feature type="transmembrane region" description="Helical" evidence="14">
    <location>
        <begin position="192"/>
        <end position="211"/>
    </location>
</feature>
<evidence type="ECO:0000256" key="3">
    <source>
        <dbReference type="ARBA" id="ARBA00022448"/>
    </source>
</evidence>
<keyword evidence="4 14" id="KW-0812">Transmembrane</keyword>
<keyword evidence="3" id="KW-0813">Transport</keyword>
<dbReference type="GeneTree" id="ENSGT00940000163454"/>
<feature type="transmembrane region" description="Helical" evidence="14">
    <location>
        <begin position="51"/>
        <end position="72"/>
    </location>
</feature>
<comment type="subcellular location">
    <subcellularLocation>
        <location evidence="1">Membrane</location>
        <topology evidence="1">Multi-pass membrane protein</topology>
    </subcellularLocation>
</comment>
<evidence type="ECO:0000313" key="16">
    <source>
        <dbReference type="Proteomes" id="UP000265120"/>
    </source>
</evidence>
<feature type="transmembrane region" description="Helical" evidence="14">
    <location>
        <begin position="483"/>
        <end position="504"/>
    </location>
</feature>
<feature type="transmembrane region" description="Helical" evidence="14">
    <location>
        <begin position="437"/>
        <end position="463"/>
    </location>
</feature>
<dbReference type="GeneID" id="103387194"/>